<proteinExistence type="predicted"/>
<dbReference type="Proteomes" id="UP000316993">
    <property type="component" value="Unassembled WGS sequence"/>
</dbReference>
<reference evidence="2 3" key="1">
    <citation type="submission" date="2019-06" db="EMBL/GenBank/DDBJ databases">
        <title>Genomic Encyclopedia of Archaeal and Bacterial Type Strains, Phase II (KMG-II): from individual species to whole genera.</title>
        <authorList>
            <person name="Goeker M."/>
        </authorList>
    </citation>
    <scope>NUCLEOTIDE SEQUENCE [LARGE SCALE GENOMIC DNA]</scope>
    <source>
        <strain evidence="2 3">DSM 7270</strain>
    </source>
</reference>
<dbReference type="AlphaFoldDB" id="A0A543L7Y4"/>
<gene>
    <name evidence="2" type="ORF">BDD18_2116</name>
</gene>
<name>A0A543L7Y4_9BURK</name>
<evidence type="ECO:0000313" key="2">
    <source>
        <dbReference type="EMBL" id="TQN03433.1"/>
    </source>
</evidence>
<feature type="domain" description="Beta-ketoacyl synthase-like N-terminal" evidence="1">
    <location>
        <begin position="23"/>
        <end position="249"/>
    </location>
</feature>
<dbReference type="InterPro" id="IPR014030">
    <property type="entry name" value="Ketoacyl_synth_N"/>
</dbReference>
<evidence type="ECO:0000313" key="3">
    <source>
        <dbReference type="Proteomes" id="UP000316993"/>
    </source>
</evidence>
<protein>
    <submittedName>
        <fullName evidence="2">Beta-ketoacyl synthase-like protein</fullName>
    </submittedName>
</protein>
<sequence>MSVALSVRGWAAIAPGLQNQEQWLQWAKAPVCPVGATAVELPHIPAMTRRRLGHLAKMAVAVVDSVLPPSEGLDIPVVWASRYGEADKALALLRLQSLNEPLSPTAFGLSVHNAVGAQHSILRGMRSNAVCVASSHCVPEAGVVEAMALLQDAGAADEVLLVCYDDPLPPDYASFHDEPVAEYAWALRLARMKPGEAGFTLHAVDMVGRPDERGEAAALPHGLDVLHFLLQGDRKNLVHRHESGQWKWERVHA</sequence>
<dbReference type="EMBL" id="VFPV01000002">
    <property type="protein sequence ID" value="TQN03433.1"/>
    <property type="molecule type" value="Genomic_DNA"/>
</dbReference>
<organism evidence="2 3">
    <name type="scientific">Acidovorax temperans</name>
    <dbReference type="NCBI Taxonomy" id="80878"/>
    <lineage>
        <taxon>Bacteria</taxon>
        <taxon>Pseudomonadati</taxon>
        <taxon>Pseudomonadota</taxon>
        <taxon>Betaproteobacteria</taxon>
        <taxon>Burkholderiales</taxon>
        <taxon>Comamonadaceae</taxon>
        <taxon>Acidovorax</taxon>
    </lineage>
</organism>
<comment type="caution">
    <text evidence="2">The sequence shown here is derived from an EMBL/GenBank/DDBJ whole genome shotgun (WGS) entry which is preliminary data.</text>
</comment>
<dbReference type="Pfam" id="PF13723">
    <property type="entry name" value="Ketoacyl-synt_2"/>
    <property type="match status" value="1"/>
</dbReference>
<accession>A0A543L7Y4</accession>
<evidence type="ECO:0000259" key="1">
    <source>
        <dbReference type="Pfam" id="PF13723"/>
    </source>
</evidence>